<keyword evidence="3" id="KW-1185">Reference proteome</keyword>
<evidence type="ECO:0000313" key="3">
    <source>
        <dbReference type="Proteomes" id="UP000198287"/>
    </source>
</evidence>
<keyword evidence="1" id="KW-1133">Transmembrane helix</keyword>
<feature type="transmembrane region" description="Helical" evidence="1">
    <location>
        <begin position="61"/>
        <end position="85"/>
    </location>
</feature>
<accession>A0A226EWK8</accession>
<organism evidence="2 3">
    <name type="scientific">Folsomia candida</name>
    <name type="common">Springtail</name>
    <dbReference type="NCBI Taxonomy" id="158441"/>
    <lineage>
        <taxon>Eukaryota</taxon>
        <taxon>Metazoa</taxon>
        <taxon>Ecdysozoa</taxon>
        <taxon>Arthropoda</taxon>
        <taxon>Hexapoda</taxon>
        <taxon>Collembola</taxon>
        <taxon>Entomobryomorpha</taxon>
        <taxon>Isotomoidea</taxon>
        <taxon>Isotomidae</taxon>
        <taxon>Proisotominae</taxon>
        <taxon>Folsomia</taxon>
    </lineage>
</organism>
<keyword evidence="1" id="KW-0472">Membrane</keyword>
<name>A0A226EWK8_FOLCA</name>
<reference evidence="2 3" key="1">
    <citation type="submission" date="2015-12" db="EMBL/GenBank/DDBJ databases">
        <title>The genome of Folsomia candida.</title>
        <authorList>
            <person name="Faddeeva A."/>
            <person name="Derks M.F."/>
            <person name="Anvar Y."/>
            <person name="Smit S."/>
            <person name="Van Straalen N."/>
            <person name="Roelofs D."/>
        </authorList>
    </citation>
    <scope>NUCLEOTIDE SEQUENCE [LARGE SCALE GENOMIC DNA]</scope>
    <source>
        <strain evidence="2 3">VU population</strain>
        <tissue evidence="2">Whole body</tissue>
    </source>
</reference>
<keyword evidence="1" id="KW-0812">Transmembrane</keyword>
<sequence length="206" mass="23586">MNKLISFKTKLKSKISIPSLTPLNALKRCVFLSECVYPQFLTWNRITWVPRPTPRKRLLPAFLMTFLVTMATLHLVYFCLVQIALRRKDPDVTITSGFVLSTSFLCFTIAITISVSFIFKSNQLCIVLRNLFKLRETMFPRGPISNLSTKFKLDMTTLKNRTHLLLCTKFELSTTISKFWCIIPNHPDDPYGSTSGPILPIFELGS</sequence>
<gene>
    <name evidence="2" type="ORF">Fcan01_00512</name>
</gene>
<evidence type="ECO:0000256" key="1">
    <source>
        <dbReference type="SAM" id="Phobius"/>
    </source>
</evidence>
<dbReference type="Proteomes" id="UP000198287">
    <property type="component" value="Unassembled WGS sequence"/>
</dbReference>
<evidence type="ECO:0000313" key="2">
    <source>
        <dbReference type="EMBL" id="OXA61919.1"/>
    </source>
</evidence>
<dbReference type="EMBL" id="LNIX01000001">
    <property type="protein sequence ID" value="OXA61919.1"/>
    <property type="molecule type" value="Genomic_DNA"/>
</dbReference>
<dbReference type="AlphaFoldDB" id="A0A226EWK8"/>
<comment type="caution">
    <text evidence="2">The sequence shown here is derived from an EMBL/GenBank/DDBJ whole genome shotgun (WGS) entry which is preliminary data.</text>
</comment>
<protein>
    <submittedName>
        <fullName evidence="2">Uncharacterized protein</fullName>
    </submittedName>
</protein>
<feature type="transmembrane region" description="Helical" evidence="1">
    <location>
        <begin position="97"/>
        <end position="119"/>
    </location>
</feature>
<proteinExistence type="predicted"/>